<proteinExistence type="predicted"/>
<dbReference type="OrthoDB" id="270167at2759"/>
<protein>
    <recommendedName>
        <fullName evidence="1">Heterokaryon incompatibility domain-containing protein</fullName>
    </recommendedName>
</protein>
<dbReference type="EMBL" id="SKBN01000427">
    <property type="protein sequence ID" value="TGJ78242.1"/>
    <property type="molecule type" value="Genomic_DNA"/>
</dbReference>
<dbReference type="AlphaFoldDB" id="A0A4Z0YNK6"/>
<dbReference type="Proteomes" id="UP000297716">
    <property type="component" value="Unassembled WGS sequence"/>
</dbReference>
<accession>A0A4Z0YNK6</accession>
<organism evidence="2 3">
    <name type="scientific">Xylaria hypoxylon</name>
    <dbReference type="NCBI Taxonomy" id="37992"/>
    <lineage>
        <taxon>Eukaryota</taxon>
        <taxon>Fungi</taxon>
        <taxon>Dikarya</taxon>
        <taxon>Ascomycota</taxon>
        <taxon>Pezizomycotina</taxon>
        <taxon>Sordariomycetes</taxon>
        <taxon>Xylariomycetidae</taxon>
        <taxon>Xylariales</taxon>
        <taxon>Xylariaceae</taxon>
        <taxon>Xylaria</taxon>
    </lineage>
</organism>
<keyword evidence="3" id="KW-1185">Reference proteome</keyword>
<comment type="caution">
    <text evidence="2">The sequence shown here is derived from an EMBL/GenBank/DDBJ whole genome shotgun (WGS) entry which is preliminary data.</text>
</comment>
<gene>
    <name evidence="2" type="ORF">E0Z10_g10522</name>
</gene>
<reference evidence="2 3" key="1">
    <citation type="submission" date="2019-03" db="EMBL/GenBank/DDBJ databases">
        <title>Draft genome sequence of Xylaria hypoxylon DSM 108379, a ubiquitous saprotrophic-parasitic fungi on hardwood.</title>
        <authorList>
            <person name="Buettner E."/>
            <person name="Leonhardt S."/>
            <person name="Gebauer A.M."/>
            <person name="Liers C."/>
            <person name="Hofrichter M."/>
            <person name="Kellner H."/>
        </authorList>
    </citation>
    <scope>NUCLEOTIDE SEQUENCE [LARGE SCALE GENOMIC DNA]</scope>
    <source>
        <strain evidence="2 3">DSM 108379</strain>
    </source>
</reference>
<feature type="domain" description="Heterokaryon incompatibility" evidence="1">
    <location>
        <begin position="169"/>
        <end position="330"/>
    </location>
</feature>
<evidence type="ECO:0000259" key="1">
    <source>
        <dbReference type="Pfam" id="PF06985"/>
    </source>
</evidence>
<evidence type="ECO:0000313" key="2">
    <source>
        <dbReference type="EMBL" id="TGJ78242.1"/>
    </source>
</evidence>
<evidence type="ECO:0000313" key="3">
    <source>
        <dbReference type="Proteomes" id="UP000297716"/>
    </source>
</evidence>
<dbReference type="PANTHER" id="PTHR24148">
    <property type="entry name" value="ANKYRIN REPEAT DOMAIN-CONTAINING PROTEIN 39 HOMOLOG-RELATED"/>
    <property type="match status" value="1"/>
</dbReference>
<dbReference type="InterPro" id="IPR010730">
    <property type="entry name" value="HET"/>
</dbReference>
<dbReference type="PANTHER" id="PTHR24148:SF64">
    <property type="entry name" value="HETEROKARYON INCOMPATIBILITY DOMAIN-CONTAINING PROTEIN"/>
    <property type="match status" value="1"/>
</dbReference>
<sequence length="1034" mass="117225">MQNDLKQQGAPLSPYLYTRLASLSKHLIDRREAQEWAFRDLKFLIYDDTDVRVNGYDSDDEEGMTEYAMKMSIDSTTAATDADGQDQGIVPIQNINEIDEDIGPSTKRRTDVGTHTNTDDSACRICSSCPEFPHNRKIRKFRLFKPFDAFPERFRDHERIKSVDVCAHYVAVSYCWPPMTDSVQDKDNSVDERMTYQVRDLDGTVRRSRALDDVLDRAVDVANTFGLRMLWIDQECLPQPTEDSHEDEKYEQQLGVQAMDIVYHRAAVTAGLHDVTVTDPLQMNAIIQLMDMNWNVGPPQFNSESLNLILDFLDAVSRDRWNTRAWVVQEALSAGVRLMIILRRGRGIPYLSSNTRWSGPASQFMPKHTLDNTSRGMSSEIVCIQGDKFRVIVQNAKLLIERAFIIIGQALCQFNGSPSTIIQRARPILDAAEALYPPLAIPPDVRGGPISLVGGYNYGHRRTVDGAGALTLLNTRECRYQEDRVAIFANMCGYDIRLDSRAVADSGSLREGLMVLALLNGDLSLLVPEAYRCPELEFPDSDDTKQQLGSRWMFPFDNYAQKIDHVSPRNFNLHKLLVPPNFTKRGVSLPSYVWQVEDELDLSPIKYQWEETWEELKCLRAAVVRLEKETLEEYGARRQLIAEHFAKHTNLRQAKKDLFLTTELPPTSRAWDGIGKDGVTVTQFVSAHRVQGVPEMRRIISEIIFGILRYLFNSAETDPRARGLATSIWQSLRVGSVDDRMDLPDEVGEELFDHPSVVEKPFKTLQLDISPDGEYSQLWFIDRIMQHGTLWIGRYHQVLSGQRITYPLNSDQVERRKRRHSSLEKETEIVEKEEDSTLPLVISKGKEPMPIEVGDSDESKMDKFSHSIIRRQMRRVIMAELMSAQTPASHGVVPGTMTTFAEVVATGMWSEKAEERRINDLISTFNVSGPCIVSTPYNADWEMLPRPEFRSMSVCWVIEPVDSACSSPPPETETSKISELADSIEQPLTACGSGETVKQVSASDGGDEQVYRVLSKVKGLWKLMDPPQQRVTIV</sequence>
<name>A0A4Z0YNK6_9PEZI</name>
<dbReference type="InterPro" id="IPR052895">
    <property type="entry name" value="HetReg/Transcr_Mod"/>
</dbReference>
<dbReference type="Pfam" id="PF06985">
    <property type="entry name" value="HET"/>
    <property type="match status" value="1"/>
</dbReference>